<keyword evidence="5" id="KW-1185">Reference proteome</keyword>
<dbReference type="EMBL" id="FTLX01000005">
    <property type="protein sequence ID" value="SIR07976.1"/>
    <property type="molecule type" value="Genomic_DNA"/>
</dbReference>
<name>A0A1N6Y0B8_9BACI</name>
<evidence type="ECO:0000313" key="4">
    <source>
        <dbReference type="Proteomes" id="UP000186385"/>
    </source>
</evidence>
<feature type="signal peptide" evidence="1">
    <location>
        <begin position="1"/>
        <end position="22"/>
    </location>
</feature>
<evidence type="ECO:0000313" key="5">
    <source>
        <dbReference type="Proteomes" id="UP000215545"/>
    </source>
</evidence>
<dbReference type="PROSITE" id="PS51257">
    <property type="entry name" value="PROKAR_LIPOPROTEIN"/>
    <property type="match status" value="1"/>
</dbReference>
<accession>A0A1N6Y0B8</accession>
<evidence type="ECO:0000313" key="2">
    <source>
        <dbReference type="EMBL" id="OXS77473.1"/>
    </source>
</evidence>
<keyword evidence="1" id="KW-0732">Signal</keyword>
<dbReference type="EMBL" id="MWSK01000005">
    <property type="protein sequence ID" value="OXS77473.1"/>
    <property type="molecule type" value="Genomic_DNA"/>
</dbReference>
<evidence type="ECO:0000256" key="1">
    <source>
        <dbReference type="SAM" id="SignalP"/>
    </source>
</evidence>
<dbReference type="Proteomes" id="UP000186385">
    <property type="component" value="Unassembled WGS sequence"/>
</dbReference>
<reference evidence="3 4" key="1">
    <citation type="submission" date="2017-01" db="EMBL/GenBank/DDBJ databases">
        <authorList>
            <person name="Mah S.A."/>
            <person name="Swanson W.J."/>
            <person name="Moy G.W."/>
            <person name="Vacquier V.D."/>
        </authorList>
    </citation>
    <scope>NUCLEOTIDE SEQUENCE [LARGE SCALE GENOMIC DNA]</scope>
    <source>
        <strain evidence="3 4">NIO-1016</strain>
    </source>
</reference>
<evidence type="ECO:0000313" key="3">
    <source>
        <dbReference type="EMBL" id="SIR07976.1"/>
    </source>
</evidence>
<dbReference type="AlphaFoldDB" id="A0A1N6Y0B8"/>
<reference evidence="2" key="3">
    <citation type="submission" date="2017-03" db="EMBL/GenBank/DDBJ databases">
        <authorList>
            <person name="Dastager S.G."/>
            <person name="Neurgaonkar P.S."/>
            <person name="Dharne M.S."/>
        </authorList>
    </citation>
    <scope>NUCLEOTIDE SEQUENCE</scope>
    <source>
        <strain evidence="2">DSM 25145</strain>
    </source>
</reference>
<feature type="chain" id="PRO_5009939596" evidence="1">
    <location>
        <begin position="23"/>
        <end position="197"/>
    </location>
</feature>
<dbReference type="Proteomes" id="UP000215545">
    <property type="component" value="Unassembled WGS sequence"/>
</dbReference>
<dbReference type="STRING" id="1017273.SAMN05443094_105108"/>
<proteinExistence type="predicted"/>
<protein>
    <submittedName>
        <fullName evidence="3">Uncharacterized protein</fullName>
    </submittedName>
</protein>
<organism evidence="3 4">
    <name type="scientific">Domibacillus enclensis</name>
    <dbReference type="NCBI Taxonomy" id="1017273"/>
    <lineage>
        <taxon>Bacteria</taxon>
        <taxon>Bacillati</taxon>
        <taxon>Bacillota</taxon>
        <taxon>Bacilli</taxon>
        <taxon>Bacillales</taxon>
        <taxon>Bacillaceae</taxon>
        <taxon>Domibacillus</taxon>
    </lineage>
</organism>
<reference evidence="5" key="2">
    <citation type="submission" date="2017-03" db="EMBL/GenBank/DDBJ databases">
        <title>Bacillus sp. V-88(T) DSM27956, whole genome shotgun sequencing project.</title>
        <authorList>
            <person name="Dastager S.G."/>
            <person name="Neurgaonkar P.S."/>
            <person name="Dharne M.S."/>
        </authorList>
    </citation>
    <scope>NUCLEOTIDE SEQUENCE [LARGE SCALE GENOMIC DNA]</scope>
    <source>
        <strain evidence="5">DSM 25145</strain>
    </source>
</reference>
<sequence>MRKWRMLLFVTGMLLAGCSEEASPPDEQEVESTDEVTVSEYPLFNDEKNRLILSHMDVLDGGAVRISEPVQASASYEVWSNGKLIEGGGGHFQDGEIEIISFSLRESSMEIGKKTLTFVYNDESASSNDIAAEPEAESFRSSTMLVEKEDTLSRDERKPVWGYTATDEDTILIRKPEDVQKAEYGVLVFIQKGEPEE</sequence>
<dbReference type="RefSeq" id="WP_045849256.1">
    <property type="nucleotide sequence ID" value="NZ_FTLX01000005.1"/>
</dbReference>
<gene>
    <name evidence="2" type="ORF">B1B05_11595</name>
    <name evidence="3" type="ORF">SAMN05443094_105108</name>
</gene>